<protein>
    <submittedName>
        <fullName evidence="2">Uncharacterized protein</fullName>
    </submittedName>
</protein>
<name>A0ABN6K4C1_9ACTO</name>
<feature type="region of interest" description="Disordered" evidence="1">
    <location>
        <begin position="25"/>
        <end position="73"/>
    </location>
</feature>
<evidence type="ECO:0000313" key="3">
    <source>
        <dbReference type="Proteomes" id="UP000824496"/>
    </source>
</evidence>
<evidence type="ECO:0000256" key="1">
    <source>
        <dbReference type="SAM" id="MobiDB-lite"/>
    </source>
</evidence>
<organism evidence="2 3">
    <name type="scientific">Actinomyces capricornis</name>
    <dbReference type="NCBI Taxonomy" id="2755559"/>
    <lineage>
        <taxon>Bacteria</taxon>
        <taxon>Bacillati</taxon>
        <taxon>Actinomycetota</taxon>
        <taxon>Actinomycetes</taxon>
        <taxon>Actinomycetales</taxon>
        <taxon>Actinomycetaceae</taxon>
        <taxon>Actinomyces</taxon>
    </lineage>
</organism>
<reference evidence="2 3" key="1">
    <citation type="submission" date="2021-08" db="EMBL/GenBank/DDBJ databases">
        <title>Whole genome sequence of novel Actinomyces species strain MAS-1.</title>
        <authorList>
            <person name="Saito M."/>
            <person name="Kuwahara N."/>
            <person name="Takizawa T."/>
            <person name="Gotouda H."/>
            <person name="Ochiai T."/>
        </authorList>
    </citation>
    <scope>NUCLEOTIDE SEQUENCE [LARGE SCALE GENOMIC DNA]</scope>
    <source>
        <strain evidence="2 3">MAS-1</strain>
    </source>
</reference>
<gene>
    <name evidence="2" type="ORF">MANAM107_06650</name>
</gene>
<accession>A0ABN6K4C1</accession>
<feature type="compositionally biased region" description="Polar residues" evidence="1">
    <location>
        <begin position="25"/>
        <end position="36"/>
    </location>
</feature>
<evidence type="ECO:0000313" key="2">
    <source>
        <dbReference type="EMBL" id="BDA63831.1"/>
    </source>
</evidence>
<dbReference type="Proteomes" id="UP000824496">
    <property type="component" value="Chromosome"/>
</dbReference>
<sequence>MNLSGCYQPILPARGCQRIGLRIWTDSSGGEPSSTAAPAPKLRGGQSGPGRTGQDGGRLPGQPDSRQGLEPMLQGLGAHLGAAQAVKVLGMESACLQEIRVEIPCC</sequence>
<keyword evidence="3" id="KW-1185">Reference proteome</keyword>
<proteinExistence type="predicted"/>
<feature type="compositionally biased region" description="Gly residues" evidence="1">
    <location>
        <begin position="45"/>
        <end position="59"/>
    </location>
</feature>
<dbReference type="EMBL" id="AP025017">
    <property type="protein sequence ID" value="BDA63831.1"/>
    <property type="molecule type" value="Genomic_DNA"/>
</dbReference>